<dbReference type="InterPro" id="IPR044839">
    <property type="entry name" value="NDR1-like"/>
</dbReference>
<organism evidence="8 9">
    <name type="scientific">Escallonia herrerae</name>
    <dbReference type="NCBI Taxonomy" id="1293975"/>
    <lineage>
        <taxon>Eukaryota</taxon>
        <taxon>Viridiplantae</taxon>
        <taxon>Streptophyta</taxon>
        <taxon>Embryophyta</taxon>
        <taxon>Tracheophyta</taxon>
        <taxon>Spermatophyta</taxon>
        <taxon>Magnoliopsida</taxon>
        <taxon>eudicotyledons</taxon>
        <taxon>Gunneridae</taxon>
        <taxon>Pentapetalae</taxon>
        <taxon>asterids</taxon>
        <taxon>campanulids</taxon>
        <taxon>Escalloniales</taxon>
        <taxon>Escalloniaceae</taxon>
        <taxon>Escallonia</taxon>
    </lineage>
</organism>
<comment type="subcellular location">
    <subcellularLocation>
        <location evidence="1">Membrane</location>
        <topology evidence="1">Single-pass membrane protein</topology>
    </subcellularLocation>
</comment>
<evidence type="ECO:0000259" key="7">
    <source>
        <dbReference type="Pfam" id="PF03168"/>
    </source>
</evidence>
<accession>A0AA89AZ05</accession>
<dbReference type="InterPro" id="IPR004864">
    <property type="entry name" value="LEA_2"/>
</dbReference>
<evidence type="ECO:0000256" key="5">
    <source>
        <dbReference type="SAM" id="MobiDB-lite"/>
    </source>
</evidence>
<dbReference type="GO" id="GO:0098542">
    <property type="term" value="P:defense response to other organism"/>
    <property type="evidence" value="ECO:0007669"/>
    <property type="project" value="InterPro"/>
</dbReference>
<evidence type="ECO:0000313" key="8">
    <source>
        <dbReference type="EMBL" id="KAK3020008.1"/>
    </source>
</evidence>
<dbReference type="GO" id="GO:0005886">
    <property type="term" value="C:plasma membrane"/>
    <property type="evidence" value="ECO:0007669"/>
    <property type="project" value="TreeGrafter"/>
</dbReference>
<feature type="domain" description="Late embryogenesis abundant protein LEA-2 subgroup" evidence="7">
    <location>
        <begin position="123"/>
        <end position="202"/>
    </location>
</feature>
<reference evidence="8" key="1">
    <citation type="submission" date="2022-12" db="EMBL/GenBank/DDBJ databases">
        <title>Draft genome assemblies for two species of Escallonia (Escalloniales).</title>
        <authorList>
            <person name="Chanderbali A."/>
            <person name="Dervinis C."/>
            <person name="Anghel I."/>
            <person name="Soltis D."/>
            <person name="Soltis P."/>
            <person name="Zapata F."/>
        </authorList>
    </citation>
    <scope>NUCLEOTIDE SEQUENCE</scope>
    <source>
        <strain evidence="8">UCBG64.0493</strain>
        <tissue evidence="8">Leaf</tissue>
    </source>
</reference>
<comment type="caution">
    <text evidence="8">The sequence shown here is derived from an EMBL/GenBank/DDBJ whole genome shotgun (WGS) entry which is preliminary data.</text>
</comment>
<dbReference type="PANTHER" id="PTHR31234">
    <property type="entry name" value="LATE EMBRYOGENESIS ABUNDANT (LEA) HYDROXYPROLINE-RICH GLYCOPROTEIN FAMILY"/>
    <property type="match status" value="1"/>
</dbReference>
<feature type="region of interest" description="Disordered" evidence="5">
    <location>
        <begin position="1"/>
        <end position="31"/>
    </location>
</feature>
<feature type="transmembrane region" description="Helical" evidence="6">
    <location>
        <begin position="69"/>
        <end position="91"/>
    </location>
</feature>
<keyword evidence="2 6" id="KW-0812">Transmembrane</keyword>
<evidence type="ECO:0000256" key="1">
    <source>
        <dbReference type="ARBA" id="ARBA00004167"/>
    </source>
</evidence>
<evidence type="ECO:0000256" key="4">
    <source>
        <dbReference type="ARBA" id="ARBA00023136"/>
    </source>
</evidence>
<dbReference type="PANTHER" id="PTHR31234:SF55">
    <property type="entry name" value="LATE EMBRYOGENESIS ABUNDANT (LEA) HYDROXYPROLINE-RICH GLYCOPROTEIN FAMILY"/>
    <property type="match status" value="1"/>
</dbReference>
<sequence length="306" mass="33952">MGDQSNRPVTGYPAPGYPQSGPIPNPNQNGAAFAYAAPPPQQYYNQNPYYAAAAADPYAAHRATFLRRIFAVLIASVIIAGTVIFIVWLVVRPRIPQFRVDSVALSNFNSSSSLLTANWDVRLTVRNPNSKANLAYDNINALMYYMQASLAETAIPPFAQGTKNETAVRATFAAAGTYVDRWVLDSINSDRASGKVNYTLMILARVRFKAGAWRARRRLLRVVCRNLSVNSSSGDVHTVYVPVRWSWIDSAFVLAILDLFALCLNPVQYRGMFGFWLGLGLKRCFEGEMSVAKFCLPRRVCCGFIK</sequence>
<proteinExistence type="predicted"/>
<dbReference type="EMBL" id="JAVXUP010000840">
    <property type="protein sequence ID" value="KAK3020008.1"/>
    <property type="molecule type" value="Genomic_DNA"/>
</dbReference>
<dbReference type="AlphaFoldDB" id="A0AA89AZ05"/>
<keyword evidence="9" id="KW-1185">Reference proteome</keyword>
<protein>
    <recommendedName>
        <fullName evidence="7">Late embryogenesis abundant protein LEA-2 subgroup domain-containing protein</fullName>
    </recommendedName>
</protein>
<evidence type="ECO:0000256" key="6">
    <source>
        <dbReference type="SAM" id="Phobius"/>
    </source>
</evidence>
<name>A0AA89AZ05_9ASTE</name>
<keyword evidence="3 6" id="KW-1133">Transmembrane helix</keyword>
<evidence type="ECO:0000256" key="2">
    <source>
        <dbReference type="ARBA" id="ARBA00022692"/>
    </source>
</evidence>
<keyword evidence="4 6" id="KW-0472">Membrane</keyword>
<gene>
    <name evidence="8" type="ORF">RJ639_003224</name>
</gene>
<dbReference type="Proteomes" id="UP001188597">
    <property type="component" value="Unassembled WGS sequence"/>
</dbReference>
<evidence type="ECO:0000256" key="3">
    <source>
        <dbReference type="ARBA" id="ARBA00022989"/>
    </source>
</evidence>
<dbReference type="Pfam" id="PF03168">
    <property type="entry name" value="LEA_2"/>
    <property type="match status" value="1"/>
</dbReference>
<evidence type="ECO:0000313" key="9">
    <source>
        <dbReference type="Proteomes" id="UP001188597"/>
    </source>
</evidence>